<sequence>MLLYNVTVGIDKDVEMEWLQWMKEKHIPDVLNTGMFVSFKMYKVLHDQDDNTISYSVQYFAKSIDHIQQYLEVFAPMLIEEHRRKFVNRHVAFNTLLEEI</sequence>
<evidence type="ECO:0000313" key="2">
    <source>
        <dbReference type="Proteomes" id="UP001319200"/>
    </source>
</evidence>
<proteinExistence type="predicted"/>
<dbReference type="InterPro" id="IPR025563">
    <property type="entry name" value="DUF4286"/>
</dbReference>
<dbReference type="EMBL" id="JAHESF010000040">
    <property type="protein sequence ID" value="MBT1700382.1"/>
    <property type="molecule type" value="Genomic_DNA"/>
</dbReference>
<dbReference type="Proteomes" id="UP001319200">
    <property type="component" value="Unassembled WGS sequence"/>
</dbReference>
<organism evidence="1 2">
    <name type="scientific">Chryseosolibacter histidini</name>
    <dbReference type="NCBI Taxonomy" id="2782349"/>
    <lineage>
        <taxon>Bacteria</taxon>
        <taxon>Pseudomonadati</taxon>
        <taxon>Bacteroidota</taxon>
        <taxon>Cytophagia</taxon>
        <taxon>Cytophagales</taxon>
        <taxon>Chryseotaleaceae</taxon>
        <taxon>Chryseosolibacter</taxon>
    </lineage>
</organism>
<dbReference type="RefSeq" id="WP_254168977.1">
    <property type="nucleotide sequence ID" value="NZ_JAHESF010000040.1"/>
</dbReference>
<reference evidence="1 2" key="1">
    <citation type="submission" date="2021-05" db="EMBL/GenBank/DDBJ databases">
        <title>A Polyphasic approach of four new species of the genus Ohtaekwangia: Ohtaekwangia histidinii sp. nov., Ohtaekwangia cretensis sp. nov., Ohtaekwangia indiensis sp. nov., Ohtaekwangia reichenbachii sp. nov. from diverse environment.</title>
        <authorList>
            <person name="Octaviana S."/>
        </authorList>
    </citation>
    <scope>NUCLEOTIDE SEQUENCE [LARGE SCALE GENOMIC DNA]</scope>
    <source>
        <strain evidence="1 2">PWU4</strain>
    </source>
</reference>
<gene>
    <name evidence="1" type="ORF">KK083_26075</name>
</gene>
<comment type="caution">
    <text evidence="1">The sequence shown here is derived from an EMBL/GenBank/DDBJ whole genome shotgun (WGS) entry which is preliminary data.</text>
</comment>
<dbReference type="Pfam" id="PF14114">
    <property type="entry name" value="DUF4286"/>
    <property type="match status" value="1"/>
</dbReference>
<accession>A0AAP2DSH4</accession>
<dbReference type="AlphaFoldDB" id="A0AAP2DSH4"/>
<keyword evidence="2" id="KW-1185">Reference proteome</keyword>
<name>A0AAP2DSH4_9BACT</name>
<evidence type="ECO:0000313" key="1">
    <source>
        <dbReference type="EMBL" id="MBT1700382.1"/>
    </source>
</evidence>
<protein>
    <submittedName>
        <fullName evidence="1">DUF4286 family protein</fullName>
    </submittedName>
</protein>